<keyword evidence="1" id="KW-0472">Membrane</keyword>
<evidence type="ECO:0000256" key="1">
    <source>
        <dbReference type="SAM" id="Phobius"/>
    </source>
</evidence>
<reference evidence="2 3" key="1">
    <citation type="submission" date="2019-02" db="EMBL/GenBank/DDBJ databases">
        <title>Genome sequencing of the rare red list fungi Phlebia centrifuga.</title>
        <authorList>
            <person name="Buettner E."/>
            <person name="Kellner H."/>
        </authorList>
    </citation>
    <scope>NUCLEOTIDE SEQUENCE [LARGE SCALE GENOMIC DNA]</scope>
    <source>
        <strain evidence="2 3">DSM 108282</strain>
    </source>
</reference>
<keyword evidence="1" id="KW-1133">Transmembrane helix</keyword>
<dbReference type="AlphaFoldDB" id="A0A4S4KS97"/>
<accession>A0A4S4KS97</accession>
<dbReference type="PANTHER" id="PTHR33927">
    <property type="entry name" value="TRANSMEMBRANE PROTEIN"/>
    <property type="match status" value="1"/>
</dbReference>
<dbReference type="EMBL" id="SGPJ01000029">
    <property type="protein sequence ID" value="THH01227.1"/>
    <property type="molecule type" value="Genomic_DNA"/>
</dbReference>
<dbReference type="InterPro" id="IPR052979">
    <property type="entry name" value="Adenylate-forming_domain"/>
</dbReference>
<feature type="transmembrane region" description="Helical" evidence="1">
    <location>
        <begin position="84"/>
        <end position="105"/>
    </location>
</feature>
<feature type="transmembrane region" description="Helical" evidence="1">
    <location>
        <begin position="271"/>
        <end position="288"/>
    </location>
</feature>
<feature type="transmembrane region" description="Helical" evidence="1">
    <location>
        <begin position="231"/>
        <end position="251"/>
    </location>
</feature>
<sequence length="391" mass="44927">MSEPLDRVCEYQPKGAHIPSLSISSGTAVSSIRDLEKAEYAFDDDEKALAQYIVPVLEKGVKTALANPPSYFTRFRVWYNPYRLLFTFVFTLNMAGILVACLHHFPYAEKHSAALALGNILAAVACRNEFFLRYLFWAVVKLFQKWTPLWFRIWWTAFLQHIGGIHSGSAASGVAWFMFAVVRSFQQHVEKHTQKVVLAWGIITLSFTGITMIAAAPWIRHYHHNFFEYHHRFAGWSSVAFVWIFVCISDSTNAGGGFTDDNRTLIHAQEFWFALVITILIVIPWFTVRKVPVEITVLDNWFLIWIGSDMEKTFGPVLFDMIKRRIPKERYILFDTKKEGCRPDTMKMLKDIYVAFSAEVVIITSNPKGNEELMQGCKDNDMHAFGPLWDS</sequence>
<gene>
    <name evidence="2" type="ORF">EW026_g1464</name>
</gene>
<evidence type="ECO:0000313" key="3">
    <source>
        <dbReference type="Proteomes" id="UP000309038"/>
    </source>
</evidence>
<dbReference type="Proteomes" id="UP000309038">
    <property type="component" value="Unassembled WGS sequence"/>
</dbReference>
<proteinExistence type="predicted"/>
<comment type="caution">
    <text evidence="2">The sequence shown here is derived from an EMBL/GenBank/DDBJ whole genome shotgun (WGS) entry which is preliminary data.</text>
</comment>
<feature type="transmembrane region" description="Helical" evidence="1">
    <location>
        <begin position="197"/>
        <end position="219"/>
    </location>
</feature>
<keyword evidence="1" id="KW-0812">Transmembrane</keyword>
<organism evidence="2 3">
    <name type="scientific">Hermanssonia centrifuga</name>
    <dbReference type="NCBI Taxonomy" id="98765"/>
    <lineage>
        <taxon>Eukaryota</taxon>
        <taxon>Fungi</taxon>
        <taxon>Dikarya</taxon>
        <taxon>Basidiomycota</taxon>
        <taxon>Agaricomycotina</taxon>
        <taxon>Agaricomycetes</taxon>
        <taxon>Polyporales</taxon>
        <taxon>Meruliaceae</taxon>
        <taxon>Hermanssonia</taxon>
    </lineage>
</organism>
<protein>
    <submittedName>
        <fullName evidence="2">Uncharacterized protein</fullName>
    </submittedName>
</protein>
<feature type="transmembrane region" description="Helical" evidence="1">
    <location>
        <begin position="153"/>
        <end position="177"/>
    </location>
</feature>
<name>A0A4S4KS97_9APHY</name>
<evidence type="ECO:0000313" key="2">
    <source>
        <dbReference type="EMBL" id="THH01227.1"/>
    </source>
</evidence>
<keyword evidence="3" id="KW-1185">Reference proteome</keyword>
<dbReference type="PANTHER" id="PTHR33927:SF1">
    <property type="entry name" value="TRANSMEMBRANE PROTEIN"/>
    <property type="match status" value="1"/>
</dbReference>